<feature type="compositionally biased region" description="Polar residues" evidence="2">
    <location>
        <begin position="460"/>
        <end position="472"/>
    </location>
</feature>
<dbReference type="GO" id="GO:0045727">
    <property type="term" value="P:positive regulation of translation"/>
    <property type="evidence" value="ECO:0007669"/>
    <property type="project" value="TreeGrafter"/>
</dbReference>
<dbReference type="PANTHER" id="PTHR15917:SF0">
    <property type="entry name" value="PROTEIN LARGEN"/>
    <property type="match status" value="1"/>
</dbReference>
<organism evidence="3 4">
    <name type="scientific">Anabarilius grahami</name>
    <name type="common">Kanglang fish</name>
    <name type="synonym">Barilius grahami</name>
    <dbReference type="NCBI Taxonomy" id="495550"/>
    <lineage>
        <taxon>Eukaryota</taxon>
        <taxon>Metazoa</taxon>
        <taxon>Chordata</taxon>
        <taxon>Craniata</taxon>
        <taxon>Vertebrata</taxon>
        <taxon>Euteleostomi</taxon>
        <taxon>Actinopterygii</taxon>
        <taxon>Neopterygii</taxon>
        <taxon>Teleostei</taxon>
        <taxon>Ostariophysi</taxon>
        <taxon>Cypriniformes</taxon>
        <taxon>Xenocyprididae</taxon>
        <taxon>Xenocypridinae</taxon>
        <taxon>Xenocypridinae incertae sedis</taxon>
        <taxon>Anabarilius</taxon>
    </lineage>
</organism>
<keyword evidence="1" id="KW-0175">Coiled coil</keyword>
<feature type="compositionally biased region" description="Basic and acidic residues" evidence="2">
    <location>
        <begin position="9"/>
        <end position="23"/>
    </location>
</feature>
<reference evidence="3 4" key="1">
    <citation type="submission" date="2018-10" db="EMBL/GenBank/DDBJ databases">
        <title>Genome assembly for a Yunnan-Guizhou Plateau 3E fish, Anabarilius grahami (Regan), and its evolutionary and genetic applications.</title>
        <authorList>
            <person name="Jiang W."/>
        </authorList>
    </citation>
    <scope>NUCLEOTIDE SEQUENCE [LARGE SCALE GENOMIC DNA]</scope>
    <source>
        <strain evidence="3">AG-KIZ</strain>
        <tissue evidence="3">Muscle</tissue>
    </source>
</reference>
<sequence>MNQKGRQRSASERERGTGRESKTGSEQQPVEQKCKEFEGEGGKQRPTANERTTGAKRGERERRARVQRKKTHRDNISRRKQDTGRPGHLKKGRILSRVPFLGRRMFSETKGVGEQRIQPTTPTQLQLQNGLQRPQADLLAYFGNGDHVMNTCGPKQQNSPLNGYTAKQCLAVQGGHVPQNVTAQMCHTSVRWSRPPGKGLQHNSVSVNYSLRECSFVVHQHQTEPHPFLRKCALDAPTQFRGHGNCGVPVCVAKQQSGSVQGALLTEQHASNWMDASDTQNSTFNTELCTSNGQGTLSRCLGHVMQDLNGPSLVNEVMLSTKVVNKPNTVAQGDVNGPGRGTYPFGSKQSERAIRDQIQRVVVNLEEVLTGLKEIHLEMKEVVQKIDLLTADIDMGKEEPGDTFRGCQSGKIDTEVVSSQGVRSDKPSFKTPTPSVSPPPYPIRDQGLHEAGQKLEPNQKMLNSQRHTSGSASRRRSQKPPPYPYASTMARVNPKAKDKGQKTPPYPFKRRLLSTIV</sequence>
<evidence type="ECO:0008006" key="5">
    <source>
        <dbReference type="Google" id="ProtNLM"/>
    </source>
</evidence>
<evidence type="ECO:0000313" key="4">
    <source>
        <dbReference type="Proteomes" id="UP000281406"/>
    </source>
</evidence>
<keyword evidence="4" id="KW-1185">Reference proteome</keyword>
<feature type="compositionally biased region" description="Basic and acidic residues" evidence="2">
    <location>
        <begin position="32"/>
        <end position="43"/>
    </location>
</feature>
<accession>A0A3N0YK66</accession>
<dbReference type="AlphaFoldDB" id="A0A3N0YK66"/>
<evidence type="ECO:0000313" key="3">
    <source>
        <dbReference type="EMBL" id="ROL46188.1"/>
    </source>
</evidence>
<feature type="compositionally biased region" description="Basic and acidic residues" evidence="2">
    <location>
        <begin position="73"/>
        <end position="85"/>
    </location>
</feature>
<proteinExistence type="predicted"/>
<gene>
    <name evidence="3" type="ORF">DPX16_4873</name>
</gene>
<protein>
    <recommendedName>
        <fullName evidence="5">Protein Largen</fullName>
    </recommendedName>
</protein>
<dbReference type="GO" id="GO:0045793">
    <property type="term" value="P:positive regulation of cell size"/>
    <property type="evidence" value="ECO:0007669"/>
    <property type="project" value="TreeGrafter"/>
</dbReference>
<dbReference type="OrthoDB" id="8615648at2759"/>
<dbReference type="PANTHER" id="PTHR15917">
    <property type="match status" value="1"/>
</dbReference>
<dbReference type="Proteomes" id="UP000281406">
    <property type="component" value="Unassembled WGS sequence"/>
</dbReference>
<dbReference type="InterPro" id="IPR027997">
    <property type="entry name" value="Largen/INSYN1"/>
</dbReference>
<evidence type="ECO:0000256" key="1">
    <source>
        <dbReference type="ARBA" id="ARBA00023054"/>
    </source>
</evidence>
<evidence type="ECO:0000256" key="2">
    <source>
        <dbReference type="SAM" id="MobiDB-lite"/>
    </source>
</evidence>
<comment type="caution">
    <text evidence="3">The sequence shown here is derived from an EMBL/GenBank/DDBJ whole genome shotgun (WGS) entry which is preliminary data.</text>
</comment>
<feature type="region of interest" description="Disordered" evidence="2">
    <location>
        <begin position="397"/>
        <end position="517"/>
    </location>
</feature>
<feature type="compositionally biased region" description="Basic residues" evidence="2">
    <location>
        <begin position="508"/>
        <end position="517"/>
    </location>
</feature>
<dbReference type="EMBL" id="RJVU01040488">
    <property type="protein sequence ID" value="ROL46188.1"/>
    <property type="molecule type" value="Genomic_DNA"/>
</dbReference>
<feature type="region of interest" description="Disordered" evidence="2">
    <location>
        <begin position="1"/>
        <end position="92"/>
    </location>
</feature>
<name>A0A3N0YK66_ANAGA</name>